<evidence type="ECO:0000313" key="2">
    <source>
        <dbReference type="EMBL" id="GBL81509.1"/>
    </source>
</evidence>
<organism evidence="2 3">
    <name type="scientific">Araneus ventricosus</name>
    <name type="common">Orbweaver spider</name>
    <name type="synonym">Epeira ventricosa</name>
    <dbReference type="NCBI Taxonomy" id="182803"/>
    <lineage>
        <taxon>Eukaryota</taxon>
        <taxon>Metazoa</taxon>
        <taxon>Ecdysozoa</taxon>
        <taxon>Arthropoda</taxon>
        <taxon>Chelicerata</taxon>
        <taxon>Arachnida</taxon>
        <taxon>Araneae</taxon>
        <taxon>Araneomorphae</taxon>
        <taxon>Entelegynae</taxon>
        <taxon>Araneoidea</taxon>
        <taxon>Araneidae</taxon>
        <taxon>Araneus</taxon>
    </lineage>
</organism>
<name>A0A4Y2AQI1_ARAVE</name>
<sequence length="82" mass="8565">MKSARKRKHSPVAFDETAASSVLTETDTDTQKKRMKNAINGVSFAIVQDASASAEVLPPSTDTAASSVTEPPHAPVPGNRTG</sequence>
<dbReference type="Proteomes" id="UP000499080">
    <property type="component" value="Unassembled WGS sequence"/>
</dbReference>
<evidence type="ECO:0000256" key="1">
    <source>
        <dbReference type="SAM" id="MobiDB-lite"/>
    </source>
</evidence>
<feature type="compositionally biased region" description="Polar residues" evidence="1">
    <location>
        <begin position="60"/>
        <end position="69"/>
    </location>
</feature>
<dbReference type="EMBL" id="BGPR01157105">
    <property type="protein sequence ID" value="GBL81509.1"/>
    <property type="molecule type" value="Genomic_DNA"/>
</dbReference>
<proteinExistence type="predicted"/>
<gene>
    <name evidence="2" type="ORF">AVEN_185177_1</name>
</gene>
<comment type="caution">
    <text evidence="2">The sequence shown here is derived from an EMBL/GenBank/DDBJ whole genome shotgun (WGS) entry which is preliminary data.</text>
</comment>
<accession>A0A4Y2AQI1</accession>
<reference evidence="2 3" key="1">
    <citation type="journal article" date="2019" name="Sci. Rep.">
        <title>Orb-weaving spider Araneus ventricosus genome elucidates the spidroin gene catalogue.</title>
        <authorList>
            <person name="Kono N."/>
            <person name="Nakamura H."/>
            <person name="Ohtoshi R."/>
            <person name="Moran D.A.P."/>
            <person name="Shinohara A."/>
            <person name="Yoshida Y."/>
            <person name="Fujiwara M."/>
            <person name="Mori M."/>
            <person name="Tomita M."/>
            <person name="Arakawa K."/>
        </authorList>
    </citation>
    <scope>NUCLEOTIDE SEQUENCE [LARGE SCALE GENOMIC DNA]</scope>
</reference>
<protein>
    <submittedName>
        <fullName evidence="2">Uncharacterized protein</fullName>
    </submittedName>
</protein>
<evidence type="ECO:0000313" key="3">
    <source>
        <dbReference type="Proteomes" id="UP000499080"/>
    </source>
</evidence>
<keyword evidence="3" id="KW-1185">Reference proteome</keyword>
<dbReference type="AlphaFoldDB" id="A0A4Y2AQI1"/>
<feature type="region of interest" description="Disordered" evidence="1">
    <location>
        <begin position="1"/>
        <end position="29"/>
    </location>
</feature>
<feature type="compositionally biased region" description="Basic residues" evidence="1">
    <location>
        <begin position="1"/>
        <end position="10"/>
    </location>
</feature>
<feature type="region of interest" description="Disordered" evidence="1">
    <location>
        <begin position="52"/>
        <end position="82"/>
    </location>
</feature>